<feature type="transmembrane region" description="Helical" evidence="1">
    <location>
        <begin position="456"/>
        <end position="479"/>
    </location>
</feature>
<dbReference type="OrthoDB" id="3525185at2759"/>
<reference evidence="2 3" key="1">
    <citation type="submission" date="2018-05" db="EMBL/GenBank/DDBJ databases">
        <title>Draft genome sequence of Scytalidium lignicola DSM 105466, a ubiquitous saprotrophic fungus.</title>
        <authorList>
            <person name="Buettner E."/>
            <person name="Gebauer A.M."/>
            <person name="Hofrichter M."/>
            <person name="Liers C."/>
            <person name="Kellner H."/>
        </authorList>
    </citation>
    <scope>NUCLEOTIDE SEQUENCE [LARGE SCALE GENOMIC DNA]</scope>
    <source>
        <strain evidence="2 3">DSM 105466</strain>
    </source>
</reference>
<dbReference type="InterPro" id="IPR053178">
    <property type="entry name" value="Osmoadaptation_assoc"/>
</dbReference>
<keyword evidence="3" id="KW-1185">Reference proteome</keyword>
<feature type="transmembrane region" description="Helical" evidence="1">
    <location>
        <begin position="405"/>
        <end position="428"/>
    </location>
</feature>
<dbReference type="STRING" id="5539.A0A3E2GSS4"/>
<evidence type="ECO:0000256" key="1">
    <source>
        <dbReference type="SAM" id="Phobius"/>
    </source>
</evidence>
<comment type="caution">
    <text evidence="2">The sequence shown here is derived from an EMBL/GenBank/DDBJ whole genome shotgun (WGS) entry which is preliminary data.</text>
</comment>
<sequence length="542" mass="59867">MRGFAKPQQCLPYLARGRCGGPVSIEAARGPKPKRGETLSSSSCWLGRAANSATAHLLQLVTSKPHEKGSQEAQGDVSTQISVVCDEVLPECSQCRRSRRCTCTGSRTGLFIIATSENVNQNAVAKGRLRDSLCRSPPGCAQLETPSASPCSNDGDDFQLPPPSPSRTGAFEQLFVAHFVRSFGDTRDHPPFWPDKLSEFFTSSIAGPVKDSIRAAAMLILPASDPNANFRIAQTTDDMVVCAPIMMCHFEIMAASSSDGWINHIEAAASMLKIKGPSNCRLGLEHEMFLTLFVSMTTNEAHPFTSEQWMTVPFEKRSKNLWDELLDIFLLLPRCLTLSEEVLKPGRQEWSGIESKLRDSVLDLVSRLNHWRLRYPNAEDGLGSSNLNADPDAPTRRSDYATCTALVAVFDAANVIAISLLLLVSPVITHHIYNYRTQLHAQAVISADVYLDSNYVIVPGGGCLLMAFALKIVGLWAPLKQQRDYATKKLQNWDSQRSVHSRRRFAAPVPLEPGIETEASNVYYANIAIEIWRRRHKSVVLQ</sequence>
<dbReference type="PANTHER" id="PTHR38111:SF2">
    <property type="entry name" value="FINGER DOMAIN PROTEIN, PUTATIVE (AFU_ORTHOLOGUE AFUA_1G01560)-RELATED"/>
    <property type="match status" value="1"/>
</dbReference>
<name>A0A3E2GSS4_SCYLI</name>
<gene>
    <name evidence="2" type="ORF">B7463_g12212</name>
</gene>
<keyword evidence="1" id="KW-0472">Membrane</keyword>
<keyword evidence="1" id="KW-0812">Transmembrane</keyword>
<dbReference type="AlphaFoldDB" id="A0A3E2GSS4"/>
<dbReference type="InterPro" id="IPR021858">
    <property type="entry name" value="Fun_TF"/>
</dbReference>
<dbReference type="EMBL" id="NCSJ02000501">
    <property type="protein sequence ID" value="RFU24126.1"/>
    <property type="molecule type" value="Genomic_DNA"/>
</dbReference>
<keyword evidence="1" id="KW-1133">Transmembrane helix</keyword>
<proteinExistence type="predicted"/>
<dbReference type="Pfam" id="PF11951">
    <property type="entry name" value="Fungal_trans_2"/>
    <property type="match status" value="1"/>
</dbReference>
<feature type="non-terminal residue" evidence="2">
    <location>
        <position position="542"/>
    </location>
</feature>
<evidence type="ECO:0008006" key="4">
    <source>
        <dbReference type="Google" id="ProtNLM"/>
    </source>
</evidence>
<organism evidence="2 3">
    <name type="scientific">Scytalidium lignicola</name>
    <name type="common">Hyphomycete</name>
    <dbReference type="NCBI Taxonomy" id="5539"/>
    <lineage>
        <taxon>Eukaryota</taxon>
        <taxon>Fungi</taxon>
        <taxon>Dikarya</taxon>
        <taxon>Ascomycota</taxon>
        <taxon>Pezizomycotina</taxon>
        <taxon>Leotiomycetes</taxon>
        <taxon>Leotiomycetes incertae sedis</taxon>
        <taxon>Scytalidium</taxon>
    </lineage>
</organism>
<evidence type="ECO:0000313" key="2">
    <source>
        <dbReference type="EMBL" id="RFU24126.1"/>
    </source>
</evidence>
<feature type="non-terminal residue" evidence="2">
    <location>
        <position position="1"/>
    </location>
</feature>
<dbReference type="Proteomes" id="UP000258309">
    <property type="component" value="Unassembled WGS sequence"/>
</dbReference>
<accession>A0A3E2GSS4</accession>
<dbReference type="PANTHER" id="PTHR38111">
    <property type="entry name" value="ZN(2)-C6 FUNGAL-TYPE DOMAIN-CONTAINING PROTEIN-RELATED"/>
    <property type="match status" value="1"/>
</dbReference>
<evidence type="ECO:0000313" key="3">
    <source>
        <dbReference type="Proteomes" id="UP000258309"/>
    </source>
</evidence>
<protein>
    <recommendedName>
        <fullName evidence="4">Zn(2)-C6 fungal-type domain-containing protein</fullName>
    </recommendedName>
</protein>